<reference evidence="1 2" key="1">
    <citation type="submission" date="2023-07" db="EMBL/GenBank/DDBJ databases">
        <title>Genomic Encyclopedia of Type Strains, Phase IV (KMG-IV): sequencing the most valuable type-strain genomes for metagenomic binning, comparative biology and taxonomic classification.</title>
        <authorList>
            <person name="Goeker M."/>
        </authorList>
    </citation>
    <scope>NUCLEOTIDE SEQUENCE [LARGE SCALE GENOMIC DNA]</scope>
    <source>
        <strain evidence="1 2">DSM 16460</strain>
    </source>
</reference>
<dbReference type="NCBIfam" id="TIGR00099">
    <property type="entry name" value="Cof-subfamily"/>
    <property type="match status" value="1"/>
</dbReference>
<dbReference type="InterPro" id="IPR036412">
    <property type="entry name" value="HAD-like_sf"/>
</dbReference>
<dbReference type="PANTHER" id="PTHR10000">
    <property type="entry name" value="PHOSPHOSERINE PHOSPHATASE"/>
    <property type="match status" value="1"/>
</dbReference>
<organism evidence="1 2">
    <name type="scientific">Alkalibacillus salilacus</name>
    <dbReference type="NCBI Taxonomy" id="284582"/>
    <lineage>
        <taxon>Bacteria</taxon>
        <taxon>Bacillati</taxon>
        <taxon>Bacillota</taxon>
        <taxon>Bacilli</taxon>
        <taxon>Bacillales</taxon>
        <taxon>Bacillaceae</taxon>
        <taxon>Alkalibacillus</taxon>
    </lineage>
</organism>
<dbReference type="SFLD" id="SFLDS00003">
    <property type="entry name" value="Haloacid_Dehalogenase"/>
    <property type="match status" value="1"/>
</dbReference>
<dbReference type="CDD" id="cd07516">
    <property type="entry name" value="HAD_Pase"/>
    <property type="match status" value="1"/>
</dbReference>
<dbReference type="SFLD" id="SFLDG01140">
    <property type="entry name" value="C2.B:_Phosphomannomutase_and_P"/>
    <property type="match status" value="1"/>
</dbReference>
<dbReference type="Proteomes" id="UP001224359">
    <property type="component" value="Unassembled WGS sequence"/>
</dbReference>
<gene>
    <name evidence="1" type="ORF">J2S77_002312</name>
</gene>
<dbReference type="InterPro" id="IPR000150">
    <property type="entry name" value="Cof"/>
</dbReference>
<evidence type="ECO:0000313" key="1">
    <source>
        <dbReference type="EMBL" id="MDQ0160309.1"/>
    </source>
</evidence>
<dbReference type="PANTHER" id="PTHR10000:SF23">
    <property type="entry name" value="5-AMINO-6-(5-PHOSPHO-D-RIBITYLAMINO)URACIL PHOSPHATASE YITU"/>
    <property type="match status" value="1"/>
</dbReference>
<accession>A0ABT9VHB3</accession>
<sequence>MKQHLICIDLDGTLLNNDKIISGRTMKTIEAAREAGHIVAIATGRPYRVSRQFYQQLGLDTPIVNMNGALVHHPQQPNWDHLHSPLPKNVAYDIVDTCYDVGVQNVLAEVMDQVYIEFKNDHDITKFFQAGTESPAIFGNMKQNLASDPSSVLIHPYDDRIDAIRNTLTERHASIVDHRKWGAPFHVIEVIRSDLHKAVGVQKIAKEYDIPQERIIAFGDEDNDFEMIDYAGIGVAMDNGIDELKSMANEITHTNHDDGVARFLEMYLGLPETVLTK</sequence>
<comment type="caution">
    <text evidence="1">The sequence shown here is derived from an EMBL/GenBank/DDBJ whole genome shotgun (WGS) entry which is preliminary data.</text>
</comment>
<keyword evidence="2" id="KW-1185">Reference proteome</keyword>
<protein>
    <submittedName>
        <fullName evidence="1">Cof subfamily protein (Haloacid dehalogenase superfamily)</fullName>
    </submittedName>
</protein>
<dbReference type="NCBIfam" id="TIGR01484">
    <property type="entry name" value="HAD-SF-IIB"/>
    <property type="match status" value="1"/>
</dbReference>
<dbReference type="InterPro" id="IPR023214">
    <property type="entry name" value="HAD_sf"/>
</dbReference>
<dbReference type="RefSeq" id="WP_306977473.1">
    <property type="nucleotide sequence ID" value="NZ_JAUSTQ010000010.1"/>
</dbReference>
<name>A0ABT9VHB3_9BACI</name>
<dbReference type="EMBL" id="JAUSTQ010000010">
    <property type="protein sequence ID" value="MDQ0160309.1"/>
    <property type="molecule type" value="Genomic_DNA"/>
</dbReference>
<dbReference type="PROSITE" id="PS01228">
    <property type="entry name" value="COF_1"/>
    <property type="match status" value="1"/>
</dbReference>
<evidence type="ECO:0000313" key="2">
    <source>
        <dbReference type="Proteomes" id="UP001224359"/>
    </source>
</evidence>
<dbReference type="Gene3D" id="3.40.50.1000">
    <property type="entry name" value="HAD superfamily/HAD-like"/>
    <property type="match status" value="1"/>
</dbReference>
<dbReference type="InterPro" id="IPR006379">
    <property type="entry name" value="HAD-SF_hydro_IIB"/>
</dbReference>
<dbReference type="Gene3D" id="3.30.1240.10">
    <property type="match status" value="1"/>
</dbReference>
<proteinExistence type="predicted"/>
<dbReference type="SUPFAM" id="SSF56784">
    <property type="entry name" value="HAD-like"/>
    <property type="match status" value="1"/>
</dbReference>
<dbReference type="Pfam" id="PF08282">
    <property type="entry name" value="Hydrolase_3"/>
    <property type="match status" value="1"/>
</dbReference>